<sequence>MVVFRSTQEACQHSPKWGLIESK</sequence>
<dbReference type="AlphaFoldDB" id="A0A0E9P9L2"/>
<evidence type="ECO:0000313" key="1">
    <source>
        <dbReference type="EMBL" id="JAH00735.1"/>
    </source>
</evidence>
<dbReference type="EMBL" id="GBXM01107842">
    <property type="protein sequence ID" value="JAH00735.1"/>
    <property type="molecule type" value="Transcribed_RNA"/>
</dbReference>
<organism evidence="1">
    <name type="scientific">Anguilla anguilla</name>
    <name type="common">European freshwater eel</name>
    <name type="synonym">Muraena anguilla</name>
    <dbReference type="NCBI Taxonomy" id="7936"/>
    <lineage>
        <taxon>Eukaryota</taxon>
        <taxon>Metazoa</taxon>
        <taxon>Chordata</taxon>
        <taxon>Craniata</taxon>
        <taxon>Vertebrata</taxon>
        <taxon>Euteleostomi</taxon>
        <taxon>Actinopterygii</taxon>
        <taxon>Neopterygii</taxon>
        <taxon>Teleostei</taxon>
        <taxon>Anguilliformes</taxon>
        <taxon>Anguillidae</taxon>
        <taxon>Anguilla</taxon>
    </lineage>
</organism>
<name>A0A0E9P9L2_ANGAN</name>
<protein>
    <submittedName>
        <fullName evidence="1">Uncharacterized protein</fullName>
    </submittedName>
</protein>
<accession>A0A0E9P9L2</accession>
<proteinExistence type="predicted"/>
<reference evidence="1" key="2">
    <citation type="journal article" date="2015" name="Fish Shellfish Immunol.">
        <title>Early steps in the European eel (Anguilla anguilla)-Vibrio vulnificus interaction in the gills: Role of the RtxA13 toxin.</title>
        <authorList>
            <person name="Callol A."/>
            <person name="Pajuelo D."/>
            <person name="Ebbesson L."/>
            <person name="Teles M."/>
            <person name="MacKenzie S."/>
            <person name="Amaro C."/>
        </authorList>
    </citation>
    <scope>NUCLEOTIDE SEQUENCE</scope>
</reference>
<reference evidence="1" key="1">
    <citation type="submission" date="2014-11" db="EMBL/GenBank/DDBJ databases">
        <authorList>
            <person name="Amaro Gonzalez C."/>
        </authorList>
    </citation>
    <scope>NUCLEOTIDE SEQUENCE</scope>
</reference>